<dbReference type="PANTHER" id="PTHR11364:SF27">
    <property type="entry name" value="SULFURTRANSFERASE"/>
    <property type="match status" value="1"/>
</dbReference>
<gene>
    <name evidence="4" type="ORF">AQPW35_20300</name>
</gene>
<evidence type="ECO:0000256" key="1">
    <source>
        <dbReference type="ARBA" id="ARBA00022679"/>
    </source>
</evidence>
<dbReference type="InterPro" id="IPR001307">
    <property type="entry name" value="Thiosulphate_STrfase_CS"/>
</dbReference>
<dbReference type="SMART" id="SM00450">
    <property type="entry name" value="RHOD"/>
    <property type="match status" value="2"/>
</dbReference>
<feature type="domain" description="Rhodanese" evidence="3">
    <location>
        <begin position="46"/>
        <end position="142"/>
    </location>
</feature>
<evidence type="ECO:0000256" key="2">
    <source>
        <dbReference type="ARBA" id="ARBA00022737"/>
    </source>
</evidence>
<dbReference type="Proteomes" id="UP000301751">
    <property type="component" value="Unassembled WGS sequence"/>
</dbReference>
<proteinExistence type="predicted"/>
<dbReference type="PANTHER" id="PTHR11364">
    <property type="entry name" value="THIOSULFATE SULFERTANSFERASE"/>
    <property type="match status" value="1"/>
</dbReference>
<dbReference type="AlphaFoldDB" id="A0A480AMQ4"/>
<accession>A0A480AMQ4</accession>
<sequence length="288" mass="29997">MHPLISTQALADRLAAAPGGRPLRLFDVTTHLRPATPGPWAVESGRADYLAAHIPGAAHIDLQAALSDTASPLRFTQPGPARLAAAFAAAGLGDGDDCVLYSSTNAMWATRVWWLLQSIGVAAQVLDGGLPLWRAEGRPVVTDASTYPPAAPWTPRPQPARWADKQDLLLAIGNQRVCTLNALSEALHAGTAPIHYGRPGHILGSVNLPYSALLDGHGRFLPAEQLRTALDGVGALGAARVLCYCGGGIAATVDAMALTLAGHANVAVYDGSLQEWAADPALPMDTVP</sequence>
<dbReference type="CDD" id="cd01449">
    <property type="entry name" value="TST_Repeat_2"/>
    <property type="match status" value="1"/>
</dbReference>
<dbReference type="EMBL" id="BJCL01000004">
    <property type="protein sequence ID" value="GCL62949.1"/>
    <property type="molecule type" value="Genomic_DNA"/>
</dbReference>
<reference evidence="5" key="1">
    <citation type="submission" date="2019-03" db="EMBL/GenBank/DDBJ databases">
        <title>Aquabacterium pictum sp.nov., the first bacteriochlorophyll a-containing freshwater bacterium in the genus Aquabacterium of the class Betaproteobacteria.</title>
        <authorList>
            <person name="Hirose S."/>
            <person name="Tank M."/>
            <person name="Hara E."/>
            <person name="Tamaki H."/>
            <person name="Takaichi S."/>
            <person name="Haruta S."/>
            <person name="Hanada S."/>
        </authorList>
    </citation>
    <scope>NUCLEOTIDE SEQUENCE [LARGE SCALE GENOMIC DNA]</scope>
    <source>
        <strain evidence="5">W35</strain>
    </source>
</reference>
<dbReference type="PROSITE" id="PS50206">
    <property type="entry name" value="RHODANESE_3"/>
    <property type="match status" value="2"/>
</dbReference>
<dbReference type="InterPro" id="IPR045078">
    <property type="entry name" value="TST/MPST-like"/>
</dbReference>
<keyword evidence="5" id="KW-1185">Reference proteome</keyword>
<dbReference type="SUPFAM" id="SSF52821">
    <property type="entry name" value="Rhodanese/Cell cycle control phosphatase"/>
    <property type="match status" value="2"/>
</dbReference>
<dbReference type="RefSeq" id="WP_162520749.1">
    <property type="nucleotide sequence ID" value="NZ_BJCL01000004.1"/>
</dbReference>
<keyword evidence="1 4" id="KW-0808">Transferase</keyword>
<dbReference type="Gene3D" id="3.40.250.10">
    <property type="entry name" value="Rhodanese-like domain"/>
    <property type="match status" value="2"/>
</dbReference>
<dbReference type="GO" id="GO:0004792">
    <property type="term" value="F:thiosulfate-cyanide sulfurtransferase activity"/>
    <property type="evidence" value="ECO:0007669"/>
    <property type="project" value="InterPro"/>
</dbReference>
<dbReference type="InterPro" id="IPR001763">
    <property type="entry name" value="Rhodanese-like_dom"/>
</dbReference>
<feature type="domain" description="Rhodanese" evidence="3">
    <location>
        <begin position="200"/>
        <end position="285"/>
    </location>
</feature>
<comment type="caution">
    <text evidence="4">The sequence shown here is derived from an EMBL/GenBank/DDBJ whole genome shotgun (WGS) entry which is preliminary data.</text>
</comment>
<protein>
    <submittedName>
        <fullName evidence="4">Sulfurtransferase</fullName>
    </submittedName>
</protein>
<dbReference type="Pfam" id="PF00581">
    <property type="entry name" value="Rhodanese"/>
    <property type="match status" value="2"/>
</dbReference>
<evidence type="ECO:0000313" key="5">
    <source>
        <dbReference type="Proteomes" id="UP000301751"/>
    </source>
</evidence>
<dbReference type="CDD" id="cd01448">
    <property type="entry name" value="TST_Repeat_1"/>
    <property type="match status" value="1"/>
</dbReference>
<organism evidence="4 5">
    <name type="scientific">Pseudaquabacterium pictum</name>
    <dbReference type="NCBI Taxonomy" id="2315236"/>
    <lineage>
        <taxon>Bacteria</taxon>
        <taxon>Pseudomonadati</taxon>
        <taxon>Pseudomonadota</taxon>
        <taxon>Betaproteobacteria</taxon>
        <taxon>Burkholderiales</taxon>
        <taxon>Sphaerotilaceae</taxon>
        <taxon>Pseudaquabacterium</taxon>
    </lineage>
</organism>
<dbReference type="InterPro" id="IPR036873">
    <property type="entry name" value="Rhodanese-like_dom_sf"/>
</dbReference>
<evidence type="ECO:0000313" key="4">
    <source>
        <dbReference type="EMBL" id="GCL62949.1"/>
    </source>
</evidence>
<keyword evidence="2" id="KW-0677">Repeat</keyword>
<name>A0A480AMQ4_9BURK</name>
<dbReference type="PROSITE" id="PS00380">
    <property type="entry name" value="RHODANESE_1"/>
    <property type="match status" value="1"/>
</dbReference>
<evidence type="ECO:0000259" key="3">
    <source>
        <dbReference type="PROSITE" id="PS50206"/>
    </source>
</evidence>